<evidence type="ECO:0000313" key="3">
    <source>
        <dbReference type="Proteomes" id="UP000053097"/>
    </source>
</evidence>
<sequence length="158" mass="17370">MATEAHQGARQLARAAFARSLEWENQPAGRRLVARPAGTSRRTIVAARGTYRHRLAFSACLLDTPVPLTARENHASGCLAFPKNPAAKKCRARTTPEIGTPVRNVILAIFSGRGRSIRRCLTGVRSESAEAVERRELNKERRNRGAVGGAKRKFKGDR</sequence>
<dbReference type="AlphaFoldDB" id="A0A026WHF0"/>
<feature type="compositionally biased region" description="Basic and acidic residues" evidence="1">
    <location>
        <begin position="131"/>
        <end position="140"/>
    </location>
</feature>
<evidence type="ECO:0000256" key="1">
    <source>
        <dbReference type="SAM" id="MobiDB-lite"/>
    </source>
</evidence>
<gene>
    <name evidence="2" type="ORF">X777_04281</name>
</gene>
<reference evidence="2 3" key="1">
    <citation type="journal article" date="2014" name="Curr. Biol.">
        <title>The genome of the clonal raider ant Cerapachys biroi.</title>
        <authorList>
            <person name="Oxley P.R."/>
            <person name="Ji L."/>
            <person name="Fetter-Pruneda I."/>
            <person name="McKenzie S.K."/>
            <person name="Li C."/>
            <person name="Hu H."/>
            <person name="Zhang G."/>
            <person name="Kronauer D.J."/>
        </authorList>
    </citation>
    <scope>NUCLEOTIDE SEQUENCE [LARGE SCALE GENOMIC DNA]</scope>
</reference>
<keyword evidence="3" id="KW-1185">Reference proteome</keyword>
<dbReference type="EMBL" id="KK107201">
    <property type="protein sequence ID" value="EZA55487.1"/>
    <property type="molecule type" value="Genomic_DNA"/>
</dbReference>
<dbReference type="Proteomes" id="UP000053097">
    <property type="component" value="Unassembled WGS sequence"/>
</dbReference>
<name>A0A026WHF0_OOCBI</name>
<feature type="region of interest" description="Disordered" evidence="1">
    <location>
        <begin position="131"/>
        <end position="158"/>
    </location>
</feature>
<protein>
    <submittedName>
        <fullName evidence="2">Uncharacterized protein</fullName>
    </submittedName>
</protein>
<proteinExistence type="predicted"/>
<evidence type="ECO:0000313" key="2">
    <source>
        <dbReference type="EMBL" id="EZA55487.1"/>
    </source>
</evidence>
<organism evidence="2 3">
    <name type="scientific">Ooceraea biroi</name>
    <name type="common">Clonal raider ant</name>
    <name type="synonym">Cerapachys biroi</name>
    <dbReference type="NCBI Taxonomy" id="2015173"/>
    <lineage>
        <taxon>Eukaryota</taxon>
        <taxon>Metazoa</taxon>
        <taxon>Ecdysozoa</taxon>
        <taxon>Arthropoda</taxon>
        <taxon>Hexapoda</taxon>
        <taxon>Insecta</taxon>
        <taxon>Pterygota</taxon>
        <taxon>Neoptera</taxon>
        <taxon>Endopterygota</taxon>
        <taxon>Hymenoptera</taxon>
        <taxon>Apocrita</taxon>
        <taxon>Aculeata</taxon>
        <taxon>Formicoidea</taxon>
        <taxon>Formicidae</taxon>
        <taxon>Dorylinae</taxon>
        <taxon>Ooceraea</taxon>
    </lineage>
</organism>
<accession>A0A026WHF0</accession>